<accession>A0A9Q3C5V3</accession>
<gene>
    <name evidence="2" type="ORF">O181_016773</name>
</gene>
<name>A0A9Q3C5V3_9BASI</name>
<organism evidence="2 3">
    <name type="scientific">Austropuccinia psidii MF-1</name>
    <dbReference type="NCBI Taxonomy" id="1389203"/>
    <lineage>
        <taxon>Eukaryota</taxon>
        <taxon>Fungi</taxon>
        <taxon>Dikarya</taxon>
        <taxon>Basidiomycota</taxon>
        <taxon>Pucciniomycotina</taxon>
        <taxon>Pucciniomycetes</taxon>
        <taxon>Pucciniales</taxon>
        <taxon>Sphaerophragmiaceae</taxon>
        <taxon>Austropuccinia</taxon>
    </lineage>
</organism>
<keyword evidence="3" id="KW-1185">Reference proteome</keyword>
<feature type="region of interest" description="Disordered" evidence="1">
    <location>
        <begin position="71"/>
        <end position="139"/>
    </location>
</feature>
<feature type="compositionally biased region" description="Polar residues" evidence="1">
    <location>
        <begin position="108"/>
        <end position="139"/>
    </location>
</feature>
<feature type="region of interest" description="Disordered" evidence="1">
    <location>
        <begin position="206"/>
        <end position="228"/>
    </location>
</feature>
<evidence type="ECO:0000256" key="1">
    <source>
        <dbReference type="SAM" id="MobiDB-lite"/>
    </source>
</evidence>
<evidence type="ECO:0000313" key="3">
    <source>
        <dbReference type="Proteomes" id="UP000765509"/>
    </source>
</evidence>
<reference evidence="2" key="1">
    <citation type="submission" date="2021-03" db="EMBL/GenBank/DDBJ databases">
        <title>Draft genome sequence of rust myrtle Austropuccinia psidii MF-1, a brazilian biotype.</title>
        <authorList>
            <person name="Quecine M.C."/>
            <person name="Pachon D.M.R."/>
            <person name="Bonatelli M.L."/>
            <person name="Correr F.H."/>
            <person name="Franceschini L.M."/>
            <person name="Leite T.F."/>
            <person name="Margarido G.R.A."/>
            <person name="Almeida C.A."/>
            <person name="Ferrarezi J.A."/>
            <person name="Labate C.A."/>
        </authorList>
    </citation>
    <scope>NUCLEOTIDE SEQUENCE</scope>
    <source>
        <strain evidence="2">MF-1</strain>
    </source>
</reference>
<feature type="region of interest" description="Disordered" evidence="1">
    <location>
        <begin position="172"/>
        <end position="193"/>
    </location>
</feature>
<dbReference type="AlphaFoldDB" id="A0A9Q3C5V3"/>
<protein>
    <submittedName>
        <fullName evidence="2">Uncharacterized protein</fullName>
    </submittedName>
</protein>
<evidence type="ECO:0000313" key="2">
    <source>
        <dbReference type="EMBL" id="MBW0477058.1"/>
    </source>
</evidence>
<sequence length="228" mass="25725">MTNNIQPSEDVQPPPLHVGMIPQSSSQEEEVIYSTNVEQVCSTTHVPNPINLHHPISETSNRLHINNQNIKHKRESPRNGQQGHTEGHQYLTPRRRQDRRVAKIQRSYPHQQDPLNPQSFSRANLNTDPISDNNNSVPLHTTTYTEYHDLENVNVLSDHDLDGSCIPEDSNLDFTNLDSGQDLDGPNLNPDPALNRTKITSYNLQRKQPNSTLLLPPPSASTEPSDFL</sequence>
<comment type="caution">
    <text evidence="2">The sequence shown here is derived from an EMBL/GenBank/DDBJ whole genome shotgun (WGS) entry which is preliminary data.</text>
</comment>
<proteinExistence type="predicted"/>
<feature type="region of interest" description="Disordered" evidence="1">
    <location>
        <begin position="1"/>
        <end position="27"/>
    </location>
</feature>
<dbReference type="EMBL" id="AVOT02004683">
    <property type="protein sequence ID" value="MBW0477058.1"/>
    <property type="molecule type" value="Genomic_DNA"/>
</dbReference>
<dbReference type="Proteomes" id="UP000765509">
    <property type="component" value="Unassembled WGS sequence"/>
</dbReference>